<proteinExistence type="predicted"/>
<feature type="signal peptide" evidence="1">
    <location>
        <begin position="1"/>
        <end position="29"/>
    </location>
</feature>
<sequence>MKKYNVHKIIRNAMAVTTLGFYALPSAQASECIYAPEVAGIIASSLRFPDATVNAKKSVAFKSDNFKNLYFIAAEVNSESFGSNIGVWTSNSLETGMIFSANTDAAITTVFPDGQKAGPKIKSSDHGYNDVVACFNKLFKLT</sequence>
<evidence type="ECO:0000313" key="3">
    <source>
        <dbReference type="Proteomes" id="UP001320119"/>
    </source>
</evidence>
<protein>
    <submittedName>
        <fullName evidence="2">Uncharacterized protein</fullName>
    </submittedName>
</protein>
<dbReference type="AlphaFoldDB" id="A0AAN1WHK4"/>
<evidence type="ECO:0000313" key="2">
    <source>
        <dbReference type="EMBL" id="BCD97721.1"/>
    </source>
</evidence>
<accession>A0AAN1WHK4</accession>
<evidence type="ECO:0000256" key="1">
    <source>
        <dbReference type="SAM" id="SignalP"/>
    </source>
</evidence>
<gene>
    <name evidence="2" type="ORF">MARGE09_P1922</name>
</gene>
<reference evidence="2 3" key="1">
    <citation type="journal article" date="2022" name="IScience">
        <title>An ultrasensitive nanofiber-based assay for enzymatic hydrolysis and deep-sea microbial degradation of cellulose.</title>
        <authorList>
            <person name="Tsudome M."/>
            <person name="Tachioka M."/>
            <person name="Miyazaki M."/>
            <person name="Uchimura K."/>
            <person name="Tsuda M."/>
            <person name="Takaki Y."/>
            <person name="Deguchi S."/>
        </authorList>
    </citation>
    <scope>NUCLEOTIDE SEQUENCE [LARGE SCALE GENOMIC DNA]</scope>
    <source>
        <strain evidence="2 3">GE09</strain>
    </source>
</reference>
<dbReference type="KEGG" id="marq:MARGE09_P1922"/>
<keyword evidence="3" id="KW-1185">Reference proteome</keyword>
<organism evidence="2 3">
    <name type="scientific">Marinagarivorans cellulosilyticus</name>
    <dbReference type="NCBI Taxonomy" id="2721545"/>
    <lineage>
        <taxon>Bacteria</taxon>
        <taxon>Pseudomonadati</taxon>
        <taxon>Pseudomonadota</taxon>
        <taxon>Gammaproteobacteria</taxon>
        <taxon>Cellvibrionales</taxon>
        <taxon>Cellvibrionaceae</taxon>
        <taxon>Marinagarivorans</taxon>
    </lineage>
</organism>
<dbReference type="EMBL" id="AP023086">
    <property type="protein sequence ID" value="BCD97721.1"/>
    <property type="molecule type" value="Genomic_DNA"/>
</dbReference>
<name>A0AAN1WHK4_9GAMM</name>
<keyword evidence="1" id="KW-0732">Signal</keyword>
<dbReference type="RefSeq" id="WP_236987194.1">
    <property type="nucleotide sequence ID" value="NZ_AP023086.1"/>
</dbReference>
<dbReference type="Proteomes" id="UP001320119">
    <property type="component" value="Chromosome"/>
</dbReference>
<feature type="chain" id="PRO_5042957290" evidence="1">
    <location>
        <begin position="30"/>
        <end position="142"/>
    </location>
</feature>